<name>A0A968GJG0_9SPIO</name>
<organism evidence="1 2">
    <name type="scientific">Entomospira culicis</name>
    <dbReference type="NCBI Taxonomy" id="2719989"/>
    <lineage>
        <taxon>Bacteria</taxon>
        <taxon>Pseudomonadati</taxon>
        <taxon>Spirochaetota</taxon>
        <taxon>Spirochaetia</taxon>
        <taxon>Spirochaetales</taxon>
        <taxon>Spirochaetaceae</taxon>
        <taxon>Entomospira</taxon>
    </lineage>
</organism>
<evidence type="ECO:0000313" key="1">
    <source>
        <dbReference type="EMBL" id="NIZ68950.1"/>
    </source>
</evidence>
<dbReference type="Proteomes" id="UP000778951">
    <property type="component" value="Unassembled WGS sequence"/>
</dbReference>
<dbReference type="AlphaFoldDB" id="A0A968GJG0"/>
<keyword evidence="2" id="KW-1185">Reference proteome</keyword>
<dbReference type="RefSeq" id="WP_167695062.1">
    <property type="nucleotide sequence ID" value="NZ_CP118181.1"/>
</dbReference>
<sequence>MTKPIQRLVMILTLLLLLLGATVGYFLLQQKPFPLPEHPYYRAPMGDDDRLYYQLAFYDEHVVWGLSNPMENTEFIKQYPFWLEKNRLYWQDEAENLYYLYWKRDGTLALVMEDKELILWREE</sequence>
<evidence type="ECO:0000313" key="2">
    <source>
        <dbReference type="Proteomes" id="UP000778951"/>
    </source>
</evidence>
<reference evidence="1" key="1">
    <citation type="submission" date="2020-03" db="EMBL/GenBank/DDBJ databases">
        <title>Spirochaetal bacteria isolated from arthropods constitute a novel genus Entomospira genus novum within the order Spirochaetales.</title>
        <authorList>
            <person name="Grana-Miraglia L."/>
            <person name="Sikutova S."/>
            <person name="Fingerle V."/>
            <person name="Sing A."/>
            <person name="Castillo-Ramirez S."/>
            <person name="Margos G."/>
            <person name="Rudolf I."/>
        </authorList>
    </citation>
    <scope>NUCLEOTIDE SEQUENCE</scope>
    <source>
        <strain evidence="1">BR149</strain>
    </source>
</reference>
<accession>A0A968GJG0</accession>
<protein>
    <submittedName>
        <fullName evidence="1">Uncharacterized protein</fullName>
    </submittedName>
</protein>
<comment type="caution">
    <text evidence="1">The sequence shown here is derived from an EMBL/GenBank/DDBJ whole genome shotgun (WGS) entry which is preliminary data.</text>
</comment>
<dbReference type="EMBL" id="JAATLM010000001">
    <property type="protein sequence ID" value="NIZ68950.1"/>
    <property type="molecule type" value="Genomic_DNA"/>
</dbReference>
<proteinExistence type="predicted"/>
<gene>
    <name evidence="1" type="ORF">HCT48_01785</name>
</gene>